<proteinExistence type="predicted"/>
<feature type="transmembrane region" description="Helical" evidence="1">
    <location>
        <begin position="6"/>
        <end position="23"/>
    </location>
</feature>
<keyword evidence="1" id="KW-0472">Membrane</keyword>
<name>A0A0F8YGG4_9ZZZZ</name>
<dbReference type="AlphaFoldDB" id="A0A0F8YGG4"/>
<reference evidence="2" key="1">
    <citation type="journal article" date="2015" name="Nature">
        <title>Complex archaea that bridge the gap between prokaryotes and eukaryotes.</title>
        <authorList>
            <person name="Spang A."/>
            <person name="Saw J.H."/>
            <person name="Jorgensen S.L."/>
            <person name="Zaremba-Niedzwiedzka K."/>
            <person name="Martijn J."/>
            <person name="Lind A.E."/>
            <person name="van Eijk R."/>
            <person name="Schleper C."/>
            <person name="Guy L."/>
            <person name="Ettema T.J."/>
        </authorList>
    </citation>
    <scope>NUCLEOTIDE SEQUENCE</scope>
</reference>
<feature type="transmembrane region" description="Helical" evidence="1">
    <location>
        <begin position="63"/>
        <end position="81"/>
    </location>
</feature>
<protein>
    <submittedName>
        <fullName evidence="2">Uncharacterized protein</fullName>
    </submittedName>
</protein>
<organism evidence="2">
    <name type="scientific">marine sediment metagenome</name>
    <dbReference type="NCBI Taxonomy" id="412755"/>
    <lineage>
        <taxon>unclassified sequences</taxon>
        <taxon>metagenomes</taxon>
        <taxon>ecological metagenomes</taxon>
    </lineage>
</organism>
<evidence type="ECO:0000256" key="1">
    <source>
        <dbReference type="SAM" id="Phobius"/>
    </source>
</evidence>
<keyword evidence="1" id="KW-1133">Transmembrane helix</keyword>
<dbReference type="EMBL" id="LAZR01057084">
    <property type="protein sequence ID" value="KKK72785.1"/>
    <property type="molecule type" value="Genomic_DNA"/>
</dbReference>
<feature type="non-terminal residue" evidence="2">
    <location>
        <position position="95"/>
    </location>
</feature>
<feature type="transmembrane region" description="Helical" evidence="1">
    <location>
        <begin position="30"/>
        <end position="51"/>
    </location>
</feature>
<evidence type="ECO:0000313" key="2">
    <source>
        <dbReference type="EMBL" id="KKK72785.1"/>
    </source>
</evidence>
<accession>A0A0F8YGG4</accession>
<comment type="caution">
    <text evidence="2">The sequence shown here is derived from an EMBL/GenBank/DDBJ whole genome shotgun (WGS) entry which is preliminary data.</text>
</comment>
<sequence>MGLMWLSVGVLAGLSAWILNVLNNKFIVDWKAWTGLISGIFIILFGVAWSVSSVLEGVPRSGSMGFLLFDGLGLIILVLTWRFNLQHKKKHPPEE</sequence>
<keyword evidence="1" id="KW-0812">Transmembrane</keyword>
<gene>
    <name evidence="2" type="ORF">LCGC14_2900390</name>
</gene>